<organism evidence="2 3">
    <name type="scientific">Rhodopirellula sallentina SM41</name>
    <dbReference type="NCBI Taxonomy" id="1263870"/>
    <lineage>
        <taxon>Bacteria</taxon>
        <taxon>Pseudomonadati</taxon>
        <taxon>Planctomycetota</taxon>
        <taxon>Planctomycetia</taxon>
        <taxon>Pirellulales</taxon>
        <taxon>Pirellulaceae</taxon>
        <taxon>Rhodopirellula</taxon>
    </lineage>
</organism>
<name>M5U4N8_9BACT</name>
<dbReference type="AlphaFoldDB" id="M5U4N8"/>
<protein>
    <submittedName>
        <fullName evidence="2">Uncharacterized protein</fullName>
    </submittedName>
</protein>
<accession>M5U4N8</accession>
<evidence type="ECO:0000256" key="1">
    <source>
        <dbReference type="SAM" id="MobiDB-lite"/>
    </source>
</evidence>
<feature type="region of interest" description="Disordered" evidence="1">
    <location>
        <begin position="1"/>
        <end position="27"/>
    </location>
</feature>
<keyword evidence="3" id="KW-1185">Reference proteome</keyword>
<proteinExistence type="predicted"/>
<dbReference type="PATRIC" id="fig|1263870.3.peg.2489"/>
<evidence type="ECO:0000313" key="3">
    <source>
        <dbReference type="Proteomes" id="UP000011885"/>
    </source>
</evidence>
<gene>
    <name evidence="2" type="ORF">RSSM_02339</name>
</gene>
<comment type="caution">
    <text evidence="2">The sequence shown here is derived from an EMBL/GenBank/DDBJ whole genome shotgun (WGS) entry which is preliminary data.</text>
</comment>
<evidence type="ECO:0000313" key="2">
    <source>
        <dbReference type="EMBL" id="EMI56214.1"/>
    </source>
</evidence>
<reference evidence="2 3" key="1">
    <citation type="journal article" date="2013" name="Mar. Genomics">
        <title>Expression of sulfatases in Rhodopirellula baltica and the diversity of sulfatases in the genus Rhodopirellula.</title>
        <authorList>
            <person name="Wegner C.E."/>
            <person name="Richter-Heitmann T."/>
            <person name="Klindworth A."/>
            <person name="Klockow C."/>
            <person name="Richter M."/>
            <person name="Achstetter T."/>
            <person name="Glockner F.O."/>
            <person name="Harder J."/>
        </authorList>
    </citation>
    <scope>NUCLEOTIDE SEQUENCE [LARGE SCALE GENOMIC DNA]</scope>
    <source>
        <strain evidence="2 3">SM41</strain>
    </source>
</reference>
<sequence>MWQIQTPTVDPKESPASGQSAEKSQLIGQWGQLIGQGDSESAGWTCRATGGKSGIAFEDPETGLTLCVDNVGSDPLPTSDEQYVCGDSWKIDYPQKTGEYRLRLSVRAVHTSPTRTVWEPTFSLQTSLLDTDPSLELTAVGRFDQELPPELPADVSVSSIRPADGNGQLLVLLGPLDAPFTKHRSSGNRLDLRIFGEFLEKGVIRKTRPWIIFDRTVDGVSPEEISRYCDELCSTPLPLTA</sequence>
<dbReference type="RefSeq" id="WP_008677837.1">
    <property type="nucleotide sequence ID" value="NZ_ANOH01000162.1"/>
</dbReference>
<dbReference type="Proteomes" id="UP000011885">
    <property type="component" value="Unassembled WGS sequence"/>
</dbReference>
<dbReference type="EMBL" id="ANOH01000162">
    <property type="protein sequence ID" value="EMI56214.1"/>
    <property type="molecule type" value="Genomic_DNA"/>
</dbReference>
<dbReference type="OrthoDB" id="261242at2"/>